<reference evidence="1 2" key="1">
    <citation type="submission" date="2015-07" db="EMBL/GenBank/DDBJ databases">
        <title>High-quality draft genome sequence of Oceanobacillus caeni HM6, a bacillus isolated from a human feces.</title>
        <authorList>
            <person name="Kumar J."/>
            <person name="Verma M.K."/>
            <person name="Pandey R."/>
            <person name="Bhambi M."/>
            <person name="Chauhan N."/>
        </authorList>
    </citation>
    <scope>NUCLEOTIDE SEQUENCE [LARGE SCALE GENOMIC DNA]</scope>
    <source>
        <strain evidence="1 2">HM6</strain>
    </source>
</reference>
<dbReference type="EMBL" id="LGTK01000020">
    <property type="protein sequence ID" value="KPH75922.1"/>
    <property type="molecule type" value="Genomic_DNA"/>
</dbReference>
<name>A0ABR5MJT3_9BACI</name>
<proteinExistence type="predicted"/>
<evidence type="ECO:0000313" key="2">
    <source>
        <dbReference type="Proteomes" id="UP000037854"/>
    </source>
</evidence>
<sequence>MNDEEKEKTLEKWERLGNEFFNYERSVKHIIDEYASKRALEHQIEKAQKELIQSGMGECEVKTIYDDFYKNRKGLSL</sequence>
<comment type="caution">
    <text evidence="1">The sequence shown here is derived from an EMBL/GenBank/DDBJ whole genome shotgun (WGS) entry which is preliminary data.</text>
</comment>
<organism evidence="1 2">
    <name type="scientific">Oceanobacillus caeni</name>
    <dbReference type="NCBI Taxonomy" id="405946"/>
    <lineage>
        <taxon>Bacteria</taxon>
        <taxon>Bacillati</taxon>
        <taxon>Bacillota</taxon>
        <taxon>Bacilli</taxon>
        <taxon>Bacillales</taxon>
        <taxon>Bacillaceae</taxon>
        <taxon>Oceanobacillus</taxon>
    </lineage>
</organism>
<protein>
    <submittedName>
        <fullName evidence="1">Uncharacterized protein</fullName>
    </submittedName>
</protein>
<dbReference type="RefSeq" id="WP_047184541.1">
    <property type="nucleotide sequence ID" value="NZ_JBHTNP010000015.1"/>
</dbReference>
<dbReference type="Proteomes" id="UP000037854">
    <property type="component" value="Unassembled WGS sequence"/>
</dbReference>
<gene>
    <name evidence="1" type="ORF">AFL42_07740</name>
</gene>
<accession>A0ABR5MJT3</accession>
<keyword evidence="2" id="KW-1185">Reference proteome</keyword>
<evidence type="ECO:0000313" key="1">
    <source>
        <dbReference type="EMBL" id="KPH75922.1"/>
    </source>
</evidence>